<evidence type="ECO:0000256" key="1">
    <source>
        <dbReference type="ARBA" id="ARBA00022593"/>
    </source>
</evidence>
<organism evidence="5 6">
    <name type="scientific">Smittium culicis</name>
    <dbReference type="NCBI Taxonomy" id="133412"/>
    <lineage>
        <taxon>Eukaryota</taxon>
        <taxon>Fungi</taxon>
        <taxon>Fungi incertae sedis</taxon>
        <taxon>Zoopagomycota</taxon>
        <taxon>Kickxellomycotina</taxon>
        <taxon>Harpellomycetes</taxon>
        <taxon>Harpellales</taxon>
        <taxon>Legeriomycetaceae</taxon>
        <taxon>Smittium</taxon>
    </lineage>
</organism>
<comment type="subcellular location">
    <subcellularLocation>
        <location evidence="4">Peroxisome membrane</location>
    </subcellularLocation>
</comment>
<dbReference type="OrthoDB" id="411017at2759"/>
<dbReference type="STRING" id="133412.A0A1R1XYP0"/>
<dbReference type="Proteomes" id="UP000187283">
    <property type="component" value="Unassembled WGS sequence"/>
</dbReference>
<evidence type="ECO:0000256" key="4">
    <source>
        <dbReference type="ARBA" id="ARBA00046271"/>
    </source>
</evidence>
<keyword evidence="2" id="KW-0472">Membrane</keyword>
<reference evidence="5 6" key="1">
    <citation type="submission" date="2017-01" db="EMBL/GenBank/DDBJ databases">
        <authorList>
            <person name="Mah S.A."/>
            <person name="Swanson W.J."/>
            <person name="Moy G.W."/>
            <person name="Vacquier V.D."/>
        </authorList>
    </citation>
    <scope>NUCLEOTIDE SEQUENCE [LARGE SCALE GENOMIC DNA]</scope>
    <source>
        <strain evidence="5 6">GSMNP</strain>
    </source>
</reference>
<name>A0A1R1XYP0_9FUNG</name>
<dbReference type="EMBL" id="LSSN01001425">
    <property type="protein sequence ID" value="OMJ19689.1"/>
    <property type="molecule type" value="Genomic_DNA"/>
</dbReference>
<evidence type="ECO:0000256" key="2">
    <source>
        <dbReference type="ARBA" id="ARBA00023136"/>
    </source>
</evidence>
<dbReference type="AlphaFoldDB" id="A0A1R1XYP0"/>
<evidence type="ECO:0000256" key="3">
    <source>
        <dbReference type="ARBA" id="ARBA00023140"/>
    </source>
</evidence>
<accession>A0A1R1XYP0</accession>
<keyword evidence="6" id="KW-1185">Reference proteome</keyword>
<dbReference type="PANTHER" id="PTHR12652:SF50">
    <property type="entry name" value="PEROXIN 11"/>
    <property type="match status" value="1"/>
</dbReference>
<dbReference type="GO" id="GO:0016559">
    <property type="term" value="P:peroxisome fission"/>
    <property type="evidence" value="ECO:0007669"/>
    <property type="project" value="InterPro"/>
</dbReference>
<evidence type="ECO:0000313" key="6">
    <source>
        <dbReference type="Proteomes" id="UP000187283"/>
    </source>
</evidence>
<comment type="caution">
    <text evidence="5">The sequence shown here is derived from an EMBL/GenBank/DDBJ whole genome shotgun (WGS) entry which is preliminary data.</text>
</comment>
<evidence type="ECO:0000313" key="5">
    <source>
        <dbReference type="EMBL" id="OMJ19689.1"/>
    </source>
</evidence>
<sequence>MVSEKSTNLLSDVFESKYANIYVKYAASTAGRDKAYRFIQYFSRFLVYTLNQQTALKPTATFIAALSKIQASMTETRKILRLGKFIDSFKLALAAINNPASDELAKLLSSVSKLFMGMYVICDGAGWLNSTGLIKLKNPQQLSKVSMRCWLTSIVLSFLNGLYSKYALNLRRVAIASTSSAYSNKSIAETVDMDKDTLVLIAKEKDTINAKINAVNNQLLVDAVDMIIPVGILGLVNINNGVIGAAGMITSILGANDLISKISP</sequence>
<dbReference type="GO" id="GO:0005778">
    <property type="term" value="C:peroxisomal membrane"/>
    <property type="evidence" value="ECO:0007669"/>
    <property type="project" value="UniProtKB-SubCell"/>
</dbReference>
<keyword evidence="1" id="KW-0962">Peroxisome biogenesis</keyword>
<dbReference type="Pfam" id="PF05648">
    <property type="entry name" value="PEX11"/>
    <property type="match status" value="1"/>
</dbReference>
<dbReference type="InterPro" id="IPR008733">
    <property type="entry name" value="PEX11"/>
</dbReference>
<protein>
    <submittedName>
        <fullName evidence="5">Peroxisomal membrane protein 11A</fullName>
    </submittedName>
</protein>
<gene>
    <name evidence="5" type="ORF">AYI70_g4565</name>
</gene>
<proteinExistence type="predicted"/>
<dbReference type="PANTHER" id="PTHR12652">
    <property type="entry name" value="PEROXISOMAL BIOGENESIS FACTOR 11"/>
    <property type="match status" value="1"/>
</dbReference>
<keyword evidence="3" id="KW-0576">Peroxisome</keyword>